<dbReference type="Gene3D" id="2.30.270.10">
    <property type="entry name" value="duf1285 protein"/>
    <property type="match status" value="1"/>
</dbReference>
<evidence type="ECO:0008006" key="5">
    <source>
        <dbReference type="Google" id="ProtNLM"/>
    </source>
</evidence>
<evidence type="ECO:0000259" key="2">
    <source>
        <dbReference type="Pfam" id="PF21028"/>
    </source>
</evidence>
<sequence length="197" mass="21817">MGSHTYGRMSDLPTIAAALADLPEEGPLPVTQWHPARHGRMALTIRHDGTWIHEGGIIARPRLVRLLSRILRHDPDGYVLVSPAEKLAITVEDVPFIITDMDLSGTACRMRTNVGDVVTLGPDHPIELRPDAPPGGGAAVPKETPMIPYVRIRDDLWARLGRNVYYRLMEEAVEGEDGRYVLRLPGLDRPLDLGEAR</sequence>
<dbReference type="HOGENOM" id="CLU_096796_0_0_5"/>
<dbReference type="AlphaFoldDB" id="E0TG69"/>
<dbReference type="Pfam" id="PF06938">
    <property type="entry name" value="DUF1285_N"/>
    <property type="match status" value="1"/>
</dbReference>
<dbReference type="STRING" id="314260.PB2503_13014"/>
<dbReference type="InterPro" id="IPR048342">
    <property type="entry name" value="DUF1285_C"/>
</dbReference>
<evidence type="ECO:0000259" key="1">
    <source>
        <dbReference type="Pfam" id="PF06938"/>
    </source>
</evidence>
<dbReference type="InterPro" id="IPR023361">
    <property type="entry name" value="DUF1285_beta_roll_sf"/>
</dbReference>
<name>E0TG69_PARBH</name>
<protein>
    <recommendedName>
        <fullName evidence="5">Proteophosphoglycan</fullName>
    </recommendedName>
</protein>
<reference evidence="4" key="1">
    <citation type="submission" date="2010-08" db="EMBL/GenBank/DDBJ databases">
        <title>Genome sequence of Parvularcula bermudensis HTCC2503.</title>
        <authorList>
            <person name="Kang D.-M."/>
            <person name="Oh H.-M."/>
            <person name="Cho J.-C."/>
        </authorList>
    </citation>
    <scope>NUCLEOTIDE SEQUENCE [LARGE SCALE GENOMIC DNA]</scope>
    <source>
        <strain evidence="4">ATCC BAA-594 / HTCC2503 / KCTC 12087</strain>
    </source>
</reference>
<dbReference type="Gene3D" id="3.10.540.10">
    <property type="entry name" value="duf1285 like domain"/>
    <property type="match status" value="1"/>
</dbReference>
<reference evidence="3 4" key="2">
    <citation type="journal article" date="2011" name="J. Bacteriol.">
        <title>Complete genome sequence of strain HTCC2503T of Parvularcula bermudensis, the type species of the order "Parvularculales" in the class Alphaproteobacteria.</title>
        <authorList>
            <person name="Oh H.M."/>
            <person name="Kang I."/>
            <person name="Vergin K.L."/>
            <person name="Kang D."/>
            <person name="Rhee K.H."/>
            <person name="Giovannoni S.J."/>
            <person name="Cho J.C."/>
        </authorList>
    </citation>
    <scope>NUCLEOTIDE SEQUENCE [LARGE SCALE GENOMIC DNA]</scope>
    <source>
        <strain evidence="4">ATCC BAA-594 / HTCC2503 / KCTC 12087</strain>
    </source>
</reference>
<feature type="domain" description="DUF1285" evidence="1">
    <location>
        <begin position="29"/>
        <end position="94"/>
    </location>
</feature>
<accession>E0TG69</accession>
<keyword evidence="4" id="KW-1185">Reference proteome</keyword>
<evidence type="ECO:0000313" key="3">
    <source>
        <dbReference type="EMBL" id="ADM10640.1"/>
    </source>
</evidence>
<dbReference type="Proteomes" id="UP000001302">
    <property type="component" value="Chromosome"/>
</dbReference>
<gene>
    <name evidence="3" type="ordered locus">PB2503_13014</name>
</gene>
<dbReference type="EMBL" id="CP002156">
    <property type="protein sequence ID" value="ADM10640.1"/>
    <property type="molecule type" value="Genomic_DNA"/>
</dbReference>
<dbReference type="InterPro" id="IPR010707">
    <property type="entry name" value="DUF1285"/>
</dbReference>
<dbReference type="eggNOG" id="COG3816">
    <property type="taxonomic scope" value="Bacteria"/>
</dbReference>
<proteinExistence type="predicted"/>
<evidence type="ECO:0000313" key="4">
    <source>
        <dbReference type="Proteomes" id="UP000001302"/>
    </source>
</evidence>
<dbReference type="InterPro" id="IPR048341">
    <property type="entry name" value="DUF1285_N"/>
</dbReference>
<dbReference type="KEGG" id="pbr:PB2503_13014"/>
<organism evidence="3 4">
    <name type="scientific">Parvularcula bermudensis (strain ATCC BAA-594 / HTCC2503 / KCTC 12087)</name>
    <dbReference type="NCBI Taxonomy" id="314260"/>
    <lineage>
        <taxon>Bacteria</taxon>
        <taxon>Pseudomonadati</taxon>
        <taxon>Pseudomonadota</taxon>
        <taxon>Alphaproteobacteria</taxon>
        <taxon>Parvularculales</taxon>
        <taxon>Parvularculaceae</taxon>
        <taxon>Parvularcula</taxon>
    </lineage>
</organism>
<dbReference type="Pfam" id="PF21028">
    <property type="entry name" value="DUF1285_C"/>
    <property type="match status" value="1"/>
</dbReference>
<feature type="domain" description="DUF1285" evidence="2">
    <location>
        <begin position="95"/>
        <end position="178"/>
    </location>
</feature>
<dbReference type="PIRSF" id="PIRSF029557">
    <property type="entry name" value="UCP029557"/>
    <property type="match status" value="1"/>
</dbReference>